<dbReference type="SUPFAM" id="SSF53474">
    <property type="entry name" value="alpha/beta-Hydrolases"/>
    <property type="match status" value="1"/>
</dbReference>
<protein>
    <recommendedName>
        <fullName evidence="16">sn-1-specific diacylglycerol lipase</fullName>
        <ecNumber evidence="16">3.1.1.116</ecNumber>
    </recommendedName>
</protein>
<keyword evidence="6" id="KW-0479">Metal-binding</keyword>
<comment type="subcellular location">
    <subcellularLocation>
        <location evidence="2">Cell membrane</location>
        <topology evidence="2">Multi-pass membrane protein</topology>
    </subcellularLocation>
</comment>
<evidence type="ECO:0000256" key="3">
    <source>
        <dbReference type="ARBA" id="ARBA00022475"/>
    </source>
</evidence>
<accession>A0A0M0JPD7</accession>
<keyword evidence="7 17" id="KW-0863">Zinc-finger</keyword>
<dbReference type="PROSITE" id="PS50178">
    <property type="entry name" value="ZF_FYVE"/>
    <property type="match status" value="1"/>
</dbReference>
<evidence type="ECO:0000256" key="6">
    <source>
        <dbReference type="ARBA" id="ARBA00022723"/>
    </source>
</evidence>
<keyword evidence="14" id="KW-0472">Membrane</keyword>
<evidence type="ECO:0000256" key="11">
    <source>
        <dbReference type="ARBA" id="ARBA00022963"/>
    </source>
</evidence>
<evidence type="ECO:0000256" key="17">
    <source>
        <dbReference type="PROSITE-ProRule" id="PRU00091"/>
    </source>
</evidence>
<keyword evidence="13" id="KW-0443">Lipid metabolism</keyword>
<keyword evidence="5" id="KW-0812">Transmembrane</keyword>
<evidence type="ECO:0000256" key="13">
    <source>
        <dbReference type="ARBA" id="ARBA00023098"/>
    </source>
</evidence>
<name>A0A0M0JPD7_9EUKA</name>
<feature type="coiled-coil region" evidence="18">
    <location>
        <begin position="3"/>
        <end position="68"/>
    </location>
</feature>
<keyword evidence="18" id="KW-0175">Coiled coil</keyword>
<keyword evidence="9" id="KW-0862">Zinc</keyword>
<dbReference type="InterPro" id="IPR002921">
    <property type="entry name" value="Fungal_lipase-type"/>
</dbReference>
<keyword evidence="8" id="KW-0378">Hydrolase</keyword>
<keyword evidence="4" id="KW-0597">Phosphoprotein</keyword>
<evidence type="ECO:0000256" key="1">
    <source>
        <dbReference type="ARBA" id="ARBA00001913"/>
    </source>
</evidence>
<feature type="compositionally biased region" description="Basic and acidic residues" evidence="19">
    <location>
        <begin position="564"/>
        <end position="575"/>
    </location>
</feature>
<feature type="region of interest" description="Disordered" evidence="19">
    <location>
        <begin position="379"/>
        <end position="401"/>
    </location>
</feature>
<evidence type="ECO:0000256" key="18">
    <source>
        <dbReference type="SAM" id="Coils"/>
    </source>
</evidence>
<dbReference type="AlphaFoldDB" id="A0A0M0JPD7"/>
<dbReference type="EMBL" id="JWZX01002620">
    <property type="protein sequence ID" value="KOO28103.1"/>
    <property type="molecule type" value="Genomic_DNA"/>
</dbReference>
<dbReference type="GO" id="GO:0005886">
    <property type="term" value="C:plasma membrane"/>
    <property type="evidence" value="ECO:0007669"/>
    <property type="project" value="UniProtKB-SubCell"/>
</dbReference>
<keyword evidence="22" id="KW-1185">Reference proteome</keyword>
<evidence type="ECO:0000256" key="4">
    <source>
        <dbReference type="ARBA" id="ARBA00022553"/>
    </source>
</evidence>
<dbReference type="OrthoDB" id="68108at2759"/>
<evidence type="ECO:0000256" key="8">
    <source>
        <dbReference type="ARBA" id="ARBA00022801"/>
    </source>
</evidence>
<keyword evidence="12" id="KW-1133">Transmembrane helix</keyword>
<dbReference type="PANTHER" id="PTHR45792:SF8">
    <property type="entry name" value="DIACYLGLYCEROL LIPASE-ALPHA"/>
    <property type="match status" value="1"/>
</dbReference>
<dbReference type="InterPro" id="IPR052214">
    <property type="entry name" value="DAG_Lipase-Related"/>
</dbReference>
<evidence type="ECO:0000256" key="9">
    <source>
        <dbReference type="ARBA" id="ARBA00022833"/>
    </source>
</evidence>
<dbReference type="GO" id="GO:0016042">
    <property type="term" value="P:lipid catabolic process"/>
    <property type="evidence" value="ECO:0007669"/>
    <property type="project" value="UniProtKB-KW"/>
</dbReference>
<evidence type="ECO:0000256" key="10">
    <source>
        <dbReference type="ARBA" id="ARBA00022837"/>
    </source>
</evidence>
<dbReference type="EC" id="3.1.1.116" evidence="16"/>
<evidence type="ECO:0000313" key="21">
    <source>
        <dbReference type="EMBL" id="KOO28103.1"/>
    </source>
</evidence>
<evidence type="ECO:0000256" key="16">
    <source>
        <dbReference type="ARBA" id="ARBA00026104"/>
    </source>
</evidence>
<comment type="caution">
    <text evidence="21">The sequence shown here is derived from an EMBL/GenBank/DDBJ whole genome shotgun (WGS) entry which is preliminary data.</text>
</comment>
<dbReference type="InterPro" id="IPR029058">
    <property type="entry name" value="AB_hydrolase_fold"/>
</dbReference>
<evidence type="ECO:0000256" key="5">
    <source>
        <dbReference type="ARBA" id="ARBA00022692"/>
    </source>
</evidence>
<comment type="cofactor">
    <cofactor evidence="1">
        <name>Ca(2+)</name>
        <dbReference type="ChEBI" id="CHEBI:29108"/>
    </cofactor>
</comment>
<comment type="catalytic activity">
    <reaction evidence="15">
        <text>a 1,2-diacyl-sn-glycerol + H2O = a 2-acylglycerol + a fatty acid + H(+)</text>
        <dbReference type="Rhea" id="RHEA:33275"/>
        <dbReference type="ChEBI" id="CHEBI:15377"/>
        <dbReference type="ChEBI" id="CHEBI:15378"/>
        <dbReference type="ChEBI" id="CHEBI:17389"/>
        <dbReference type="ChEBI" id="CHEBI:17815"/>
        <dbReference type="ChEBI" id="CHEBI:28868"/>
        <dbReference type="EC" id="3.1.1.116"/>
    </reaction>
    <physiologicalReaction direction="left-to-right" evidence="15">
        <dbReference type="Rhea" id="RHEA:33276"/>
    </physiologicalReaction>
</comment>
<feature type="compositionally biased region" description="Polar residues" evidence="19">
    <location>
        <begin position="579"/>
        <end position="592"/>
    </location>
</feature>
<feature type="region of interest" description="Disordered" evidence="19">
    <location>
        <begin position="560"/>
        <end position="594"/>
    </location>
</feature>
<evidence type="ECO:0000256" key="19">
    <source>
        <dbReference type="SAM" id="MobiDB-lite"/>
    </source>
</evidence>
<gene>
    <name evidence="21" type="ORF">Ctob_008081</name>
</gene>
<dbReference type="Gene3D" id="3.40.50.1820">
    <property type="entry name" value="alpha/beta hydrolase"/>
    <property type="match status" value="1"/>
</dbReference>
<proteinExistence type="predicted"/>
<sequence>MFAKLKEQAAAQAEKLKEQAAAQAGKAIAQASTIAAAASEYAEASKLKEQAAEHADKLKGQAAALSARAQSVNFKTIATIAEVGVGIAKQTAEVGVVVAKQTLGVKSAEEKAFMAAGNAALDAEKAAKECAEFRDALHAAISANADAFLEFAVLGARLEAAGLPASPPQLYPRPGVAVVASDMTATARRLRPLAMTAVDLAGYGHVVTLAKVATAGISGVLLSPAFQVFVERVLPMLSRHAKNVVVCSTNRYGAREAELALRLYYLGCTEAMDALCRADEPDGHADDADDETLKLAAEWVGPAQWLYAAYDLPAPHDTSEWAAWYAAQQATHQGWITVACVGAASTEACVVPTYPAKTSFAAWLLAAQPEHQRAVLTVRGSKSPNDSDGLPHSVRGSKSPNDWRINFDSAPAPLEMNGVIYHVHGGMLQAARVILDECGCRAALTKLQDAGYTLTIVGHSLGAGVASLLTALLVGDFPTITCIAFAAPACVSEPLADALKPLVLSIVHNDDLVPRLSDCNCHQLALDLIADDALYKERFAKDKSAYYNYVKTLGKVQSMSHAGGAKEDSASEEMIRGNQPHSEASRGSQGPSASEEIRIELDDGADHLDAVGTAQTPETPGFRSQLHGSQLQLLAETTVEWPALVVAGRVVLLHGREGSTRAVAGDSRLPTLRRVVVSQRAVSDHNMDRYAMALRSVWRARGHVPTTTPPVRFAPARTPTGQWKACNVCGSDVIWVCAFGTSDASRVGATHNCRGCGHVVCAFCAPAGDRVAGDALGEFLTLPDRRCPLPSRGHLEPVRVCRPCSYDGFAM</sequence>
<evidence type="ECO:0000256" key="7">
    <source>
        <dbReference type="ARBA" id="ARBA00022771"/>
    </source>
</evidence>
<keyword evidence="10" id="KW-0106">Calcium</keyword>
<reference evidence="22" key="1">
    <citation type="journal article" date="2015" name="PLoS Genet.">
        <title>Genome Sequence and Transcriptome Analyses of Chrysochromulina tobin: Metabolic Tools for Enhanced Algal Fitness in the Prominent Order Prymnesiales (Haptophyceae).</title>
        <authorList>
            <person name="Hovde B.T."/>
            <person name="Deodato C.R."/>
            <person name="Hunsperger H.M."/>
            <person name="Ryken S.A."/>
            <person name="Yost W."/>
            <person name="Jha R.K."/>
            <person name="Patterson J."/>
            <person name="Monnat R.J. Jr."/>
            <person name="Barlow S.B."/>
            <person name="Starkenburg S.R."/>
            <person name="Cattolico R.A."/>
        </authorList>
    </citation>
    <scope>NUCLEOTIDE SEQUENCE</scope>
    <source>
        <strain evidence="22">CCMP291</strain>
    </source>
</reference>
<evidence type="ECO:0000256" key="12">
    <source>
        <dbReference type="ARBA" id="ARBA00022989"/>
    </source>
</evidence>
<dbReference type="Pfam" id="PF01764">
    <property type="entry name" value="Lipase_3"/>
    <property type="match status" value="1"/>
</dbReference>
<feature type="domain" description="FYVE-type" evidence="20">
    <location>
        <begin position="726"/>
        <end position="804"/>
    </location>
</feature>
<keyword evidence="3" id="KW-1003">Cell membrane</keyword>
<evidence type="ECO:0000313" key="22">
    <source>
        <dbReference type="Proteomes" id="UP000037460"/>
    </source>
</evidence>
<dbReference type="CDD" id="cd00519">
    <property type="entry name" value="Lipase_3"/>
    <property type="match status" value="1"/>
</dbReference>
<dbReference type="InterPro" id="IPR017455">
    <property type="entry name" value="Znf_FYVE-rel"/>
</dbReference>
<dbReference type="GO" id="GO:0008270">
    <property type="term" value="F:zinc ion binding"/>
    <property type="evidence" value="ECO:0007669"/>
    <property type="project" value="UniProtKB-KW"/>
</dbReference>
<evidence type="ECO:0000256" key="2">
    <source>
        <dbReference type="ARBA" id="ARBA00004651"/>
    </source>
</evidence>
<dbReference type="PANTHER" id="PTHR45792">
    <property type="entry name" value="DIACYLGLYCEROL LIPASE HOMOLOG-RELATED"/>
    <property type="match status" value="1"/>
</dbReference>
<keyword evidence="11" id="KW-0442">Lipid degradation</keyword>
<dbReference type="InterPro" id="IPR013083">
    <property type="entry name" value="Znf_RING/FYVE/PHD"/>
</dbReference>
<dbReference type="GO" id="GO:0016298">
    <property type="term" value="F:lipase activity"/>
    <property type="evidence" value="ECO:0007669"/>
    <property type="project" value="TreeGrafter"/>
</dbReference>
<evidence type="ECO:0000256" key="14">
    <source>
        <dbReference type="ARBA" id="ARBA00023136"/>
    </source>
</evidence>
<dbReference type="Proteomes" id="UP000037460">
    <property type="component" value="Unassembled WGS sequence"/>
</dbReference>
<dbReference type="Gene3D" id="3.30.40.10">
    <property type="entry name" value="Zinc/RING finger domain, C3HC4 (zinc finger)"/>
    <property type="match status" value="1"/>
</dbReference>
<organism evidence="21 22">
    <name type="scientific">Chrysochromulina tobinii</name>
    <dbReference type="NCBI Taxonomy" id="1460289"/>
    <lineage>
        <taxon>Eukaryota</taxon>
        <taxon>Haptista</taxon>
        <taxon>Haptophyta</taxon>
        <taxon>Prymnesiophyceae</taxon>
        <taxon>Prymnesiales</taxon>
        <taxon>Chrysochromulinaceae</taxon>
        <taxon>Chrysochromulina</taxon>
    </lineage>
</organism>
<evidence type="ECO:0000259" key="20">
    <source>
        <dbReference type="PROSITE" id="PS50178"/>
    </source>
</evidence>
<evidence type="ECO:0000256" key="15">
    <source>
        <dbReference type="ARBA" id="ARBA00024531"/>
    </source>
</evidence>